<dbReference type="GO" id="GO:0016987">
    <property type="term" value="F:sigma factor activity"/>
    <property type="evidence" value="ECO:0007669"/>
    <property type="project" value="UniProtKB-KW"/>
</dbReference>
<dbReference type="PANTHER" id="PTHR30385:SF1">
    <property type="entry name" value="RNA POLYMERASE SIGMA-H FACTOR"/>
    <property type="match status" value="1"/>
</dbReference>
<dbReference type="InterPro" id="IPR007627">
    <property type="entry name" value="RNA_pol_sigma70_r2"/>
</dbReference>
<dbReference type="Pfam" id="PF08281">
    <property type="entry name" value="Sigma70_r4_2"/>
    <property type="match status" value="1"/>
</dbReference>
<dbReference type="RefSeq" id="WP_249313351.1">
    <property type="nucleotide sequence ID" value="NZ_JACRSU010000003.1"/>
</dbReference>
<accession>A0A926DNQ0</accession>
<dbReference type="GO" id="GO:0003677">
    <property type="term" value="F:DNA binding"/>
    <property type="evidence" value="ECO:0007669"/>
    <property type="project" value="UniProtKB-KW"/>
</dbReference>
<comment type="caution">
    <text evidence="9">The sequence shown here is derived from an EMBL/GenBank/DDBJ whole genome shotgun (WGS) entry which is preliminary data.</text>
</comment>
<comment type="function">
    <text evidence="7">Sigma factors are initiation factors that promote the attachment of RNA polymerase to specific initiation sites and are then released. Sigma-S contributes to the protection against external stress, thus playing a role in cellular fitness and survival.</text>
</comment>
<dbReference type="Gene3D" id="1.20.120.1810">
    <property type="match status" value="1"/>
</dbReference>
<dbReference type="Proteomes" id="UP000611762">
    <property type="component" value="Unassembled WGS sequence"/>
</dbReference>
<keyword evidence="4" id="KW-0731">Sigma factor</keyword>
<evidence type="ECO:0000259" key="8">
    <source>
        <dbReference type="PROSITE" id="PS00715"/>
    </source>
</evidence>
<dbReference type="EMBL" id="JACRSU010000003">
    <property type="protein sequence ID" value="MBC8541303.1"/>
    <property type="molecule type" value="Genomic_DNA"/>
</dbReference>
<dbReference type="InterPro" id="IPR036388">
    <property type="entry name" value="WH-like_DNA-bd_sf"/>
</dbReference>
<dbReference type="NCBIfam" id="NF006148">
    <property type="entry name" value="PRK08295.1-5"/>
    <property type="match status" value="1"/>
</dbReference>
<reference evidence="9" key="1">
    <citation type="submission" date="2020-08" db="EMBL/GenBank/DDBJ databases">
        <title>Genome public.</title>
        <authorList>
            <person name="Liu C."/>
            <person name="Sun Q."/>
        </authorList>
    </citation>
    <scope>NUCLEOTIDE SEQUENCE</scope>
    <source>
        <strain evidence="9">H8</strain>
    </source>
</reference>
<keyword evidence="10" id="KW-1185">Reference proteome</keyword>
<protein>
    <recommendedName>
        <fullName evidence="2">RNA polymerase sigma factor SigS</fullName>
    </recommendedName>
</protein>
<evidence type="ECO:0000256" key="3">
    <source>
        <dbReference type="ARBA" id="ARBA00023015"/>
    </source>
</evidence>
<dbReference type="InterPro" id="IPR013325">
    <property type="entry name" value="RNA_pol_sigma_r2"/>
</dbReference>
<dbReference type="Gene3D" id="1.10.10.10">
    <property type="entry name" value="Winged helix-like DNA-binding domain superfamily/Winged helix DNA-binding domain"/>
    <property type="match status" value="1"/>
</dbReference>
<evidence type="ECO:0000256" key="2">
    <source>
        <dbReference type="ARBA" id="ARBA00021245"/>
    </source>
</evidence>
<dbReference type="InterPro" id="IPR014284">
    <property type="entry name" value="RNA_pol_sigma-70_dom"/>
</dbReference>
<gene>
    <name evidence="9" type="primary">sigH</name>
    <name evidence="9" type="ORF">H8698_09980</name>
</gene>
<sequence length="205" mass="23155">MAKNVEFKEFSDEQVVSLAQAGDTSAMEHIVSKYTEFVKKRSGPYFLAGAEREDLIQEGLIGLYKAVKSFDGGKRANFKTFAEVCIVRQMITAVKTSTRKKNNPLNHYISIHGTDNGTVEDNVYDRFIDSQNINPESIMIEKENARGMEFEISKLLSDFENKVLGFYLSGVSYKEIAAYLNKEPKAVDNALTRIKKKIEKYIAGE</sequence>
<dbReference type="NCBIfam" id="TIGR02937">
    <property type="entry name" value="sigma70-ECF"/>
    <property type="match status" value="1"/>
</dbReference>
<keyword evidence="3" id="KW-0805">Transcription regulation</keyword>
<dbReference type="PIRSF" id="PIRSF002939">
    <property type="entry name" value="RNA_polymerase_sigma-H_factor"/>
    <property type="match status" value="1"/>
</dbReference>
<feature type="domain" description="RNA polymerase sigma-70" evidence="8">
    <location>
        <begin position="54"/>
        <end position="67"/>
    </location>
</feature>
<organism evidence="9 10">
    <name type="scientific">Congzhengia minquanensis</name>
    <dbReference type="NCBI Taxonomy" id="2763657"/>
    <lineage>
        <taxon>Bacteria</taxon>
        <taxon>Bacillati</taxon>
        <taxon>Bacillota</taxon>
        <taxon>Clostridia</taxon>
        <taxon>Eubacteriales</taxon>
        <taxon>Oscillospiraceae</taxon>
        <taxon>Congzhengia</taxon>
    </lineage>
</organism>
<dbReference type="NCBIfam" id="NF006147">
    <property type="entry name" value="PRK08295.1-4"/>
    <property type="match status" value="1"/>
</dbReference>
<keyword evidence="5" id="KW-0238">DNA-binding</keyword>
<evidence type="ECO:0000313" key="10">
    <source>
        <dbReference type="Proteomes" id="UP000611762"/>
    </source>
</evidence>
<comment type="similarity">
    <text evidence="1">Belongs to the sigma-70 factor family.</text>
</comment>
<evidence type="ECO:0000313" key="9">
    <source>
        <dbReference type="EMBL" id="MBC8541303.1"/>
    </source>
</evidence>
<dbReference type="InterPro" id="IPR013249">
    <property type="entry name" value="RNA_pol_sigma70_r4_t2"/>
</dbReference>
<dbReference type="GO" id="GO:0006352">
    <property type="term" value="P:DNA-templated transcription initiation"/>
    <property type="evidence" value="ECO:0007669"/>
    <property type="project" value="InterPro"/>
</dbReference>
<evidence type="ECO:0000256" key="7">
    <source>
        <dbReference type="ARBA" id="ARBA00024701"/>
    </source>
</evidence>
<dbReference type="InterPro" id="IPR000943">
    <property type="entry name" value="RNA_pol_sigma70"/>
</dbReference>
<dbReference type="Pfam" id="PF04542">
    <property type="entry name" value="Sigma70_r2"/>
    <property type="match status" value="1"/>
</dbReference>
<evidence type="ECO:0000256" key="1">
    <source>
        <dbReference type="ARBA" id="ARBA00007788"/>
    </source>
</evidence>
<dbReference type="PANTHER" id="PTHR30385">
    <property type="entry name" value="SIGMA FACTOR F FLAGELLAR"/>
    <property type="match status" value="1"/>
</dbReference>
<dbReference type="InterPro" id="IPR016371">
    <property type="entry name" value="RNA_pol_sigma-H_factor"/>
</dbReference>
<name>A0A926DNQ0_9FIRM</name>
<dbReference type="SUPFAM" id="SSF46894">
    <property type="entry name" value="C-terminal effector domain of the bipartite response regulators"/>
    <property type="match status" value="1"/>
</dbReference>
<dbReference type="NCBIfam" id="NF006145">
    <property type="entry name" value="PRK08295.1-2"/>
    <property type="match status" value="1"/>
</dbReference>
<dbReference type="PROSITE" id="PS00715">
    <property type="entry name" value="SIGMA70_1"/>
    <property type="match status" value="1"/>
</dbReference>
<evidence type="ECO:0000256" key="5">
    <source>
        <dbReference type="ARBA" id="ARBA00023125"/>
    </source>
</evidence>
<proteinExistence type="inferred from homology"/>
<dbReference type="InterPro" id="IPR016032">
    <property type="entry name" value="Sig_transdc_resp-reg_C-effctor"/>
</dbReference>
<evidence type="ECO:0000256" key="6">
    <source>
        <dbReference type="ARBA" id="ARBA00023163"/>
    </source>
</evidence>
<keyword evidence="6" id="KW-0804">Transcription</keyword>
<dbReference type="SUPFAM" id="SSF88946">
    <property type="entry name" value="Sigma2 domain of RNA polymerase sigma factors"/>
    <property type="match status" value="1"/>
</dbReference>
<evidence type="ECO:0000256" key="4">
    <source>
        <dbReference type="ARBA" id="ARBA00023082"/>
    </source>
</evidence>
<dbReference type="AlphaFoldDB" id="A0A926DNQ0"/>